<reference evidence="1 2" key="1">
    <citation type="journal article" date="2016" name="Nat. Commun.">
        <title>Thousands of microbial genomes shed light on interconnected biogeochemical processes in an aquifer system.</title>
        <authorList>
            <person name="Anantharaman K."/>
            <person name="Brown C.T."/>
            <person name="Hug L.A."/>
            <person name="Sharon I."/>
            <person name="Castelle C.J."/>
            <person name="Probst A.J."/>
            <person name="Thomas B.C."/>
            <person name="Singh A."/>
            <person name="Wilkins M.J."/>
            <person name="Karaoz U."/>
            <person name="Brodie E.L."/>
            <person name="Williams K.H."/>
            <person name="Hubbard S.S."/>
            <person name="Banfield J.F."/>
        </authorList>
    </citation>
    <scope>NUCLEOTIDE SEQUENCE [LARGE SCALE GENOMIC DNA]</scope>
</reference>
<gene>
    <name evidence="1" type="ORF">A2129_02360</name>
</gene>
<dbReference type="Proteomes" id="UP000177737">
    <property type="component" value="Unassembled WGS sequence"/>
</dbReference>
<name>A0A1F7WVP5_9BACT</name>
<evidence type="ECO:0000313" key="2">
    <source>
        <dbReference type="Proteomes" id="UP000177737"/>
    </source>
</evidence>
<sequence length="823" mass="90926">MNQLPKLPRFRNLNLQLKTPRLQIFALLTFILLLVATLFFSTKLASAQVPDPTVPCDQIRPRPLNPFDEDEFHSLRPYQASPCSDETEPSALFCGNDLVLTDTITVRRGDARYCQRFSPTEEECFFRVTQNRQLAIDVSGAELPIMGRTEDDVVNSQNQNETRSDASKINDYVSWYLSGVDHKAEYGFSEEEQVVNYSGPIRKLLPLSIQHKSQIETLNRREVERHDQVVVCANQAFLGLIGPSNVNPCNQGGDVYRLSTWAEEDLSFWNSAINTLENIFVGLLPGVARSAIRTSLGDHWNNRYPPLPWNYDDDKEFMKHYLEWRGNSCILVPFPPFFSRSLFCVDNPLVLNKWADLFSYVPLSSTDEDVNSSTEDRLGQIEVINPSIQAVQPDVTISNVSILTSPADLFFSHMEEAQGLADILQDTYVPQGNPKSGPVVGVIRPNQYCDLTQIRTNPGDDLFAGEIGVNLTYTAEFSCGFEVFDPADPIDTYWCDYLGGRCYTDDYDCDNWRPSSSLICPSGYRCGSPPDSCNPDPPNPSCTRNARVVLNTQTRTPLVDDIWSRLVAGGASVFRRIFPQVGEGAPVEGFYDIPAATGVTYSLNPPVPGVSLTAGNPGRRRGQAAELYFPHIGGIEQYFLQCIQTALRPQGFGEVCPVGEIPEGLVTGVCTNTFPGEAEPPLPVPGARCEPAVAGWCSVSTLRRYFPPGTSASTLRNASIVCNIESGGYTNALNDGCLCGRSVDYSVGLFQINLLPSNRCPGAFSGYTWSPPSCTINDLEALQQCTQDYLDPETNIDKAVRMIMDGQWCSWAAARSCGIATGC</sequence>
<evidence type="ECO:0000313" key="1">
    <source>
        <dbReference type="EMBL" id="OGM06499.1"/>
    </source>
</evidence>
<proteinExistence type="predicted"/>
<accession>A0A1F7WVP5</accession>
<comment type="caution">
    <text evidence="1">The sequence shown here is derived from an EMBL/GenBank/DDBJ whole genome shotgun (WGS) entry which is preliminary data.</text>
</comment>
<organism evidence="1 2">
    <name type="scientific">Candidatus Woesebacteria bacterium GWC1_42_13</name>
    <dbReference type="NCBI Taxonomy" id="1802475"/>
    <lineage>
        <taxon>Bacteria</taxon>
        <taxon>Candidatus Woeseibacteriota</taxon>
    </lineage>
</organism>
<protein>
    <submittedName>
        <fullName evidence="1">Uncharacterized protein</fullName>
    </submittedName>
</protein>
<dbReference type="AlphaFoldDB" id="A0A1F7WVP5"/>
<dbReference type="EMBL" id="MGFN01000026">
    <property type="protein sequence ID" value="OGM06499.1"/>
    <property type="molecule type" value="Genomic_DNA"/>
</dbReference>